<proteinExistence type="predicted"/>
<evidence type="ECO:0000313" key="2">
    <source>
        <dbReference type="Proteomes" id="UP000005237"/>
    </source>
</evidence>
<keyword evidence="2" id="KW-1185">Reference proteome</keyword>
<accession>A0A8R1ENX7</accession>
<protein>
    <submittedName>
        <fullName evidence="1">Uncharacterized protein</fullName>
    </submittedName>
</protein>
<dbReference type="EnsemblMetazoa" id="CJA40924.1">
    <property type="protein sequence ID" value="CJA40924.1"/>
    <property type="gene ID" value="WBGene00216772"/>
</dbReference>
<organism evidence="1 2">
    <name type="scientific">Caenorhabditis japonica</name>
    <dbReference type="NCBI Taxonomy" id="281687"/>
    <lineage>
        <taxon>Eukaryota</taxon>
        <taxon>Metazoa</taxon>
        <taxon>Ecdysozoa</taxon>
        <taxon>Nematoda</taxon>
        <taxon>Chromadorea</taxon>
        <taxon>Rhabditida</taxon>
        <taxon>Rhabditina</taxon>
        <taxon>Rhabditomorpha</taxon>
        <taxon>Rhabditoidea</taxon>
        <taxon>Rhabditidae</taxon>
        <taxon>Peloderinae</taxon>
        <taxon>Caenorhabditis</taxon>
    </lineage>
</organism>
<dbReference type="Proteomes" id="UP000005237">
    <property type="component" value="Unassembled WGS sequence"/>
</dbReference>
<reference evidence="2" key="1">
    <citation type="submission" date="2010-08" db="EMBL/GenBank/DDBJ databases">
        <authorList>
            <consortium name="Caenorhabditis japonica Sequencing Consortium"/>
            <person name="Wilson R.K."/>
        </authorList>
    </citation>
    <scope>NUCLEOTIDE SEQUENCE [LARGE SCALE GENOMIC DNA]</scope>
    <source>
        <strain evidence="2">DF5081</strain>
    </source>
</reference>
<name>A0A8R1ENX7_CAEJA</name>
<dbReference type="AlphaFoldDB" id="A0A8R1ENX7"/>
<reference evidence="1" key="2">
    <citation type="submission" date="2022-06" db="UniProtKB">
        <authorList>
            <consortium name="EnsemblMetazoa"/>
        </authorList>
    </citation>
    <scope>IDENTIFICATION</scope>
    <source>
        <strain evidence="1">DF5081</strain>
    </source>
</reference>
<evidence type="ECO:0000313" key="1">
    <source>
        <dbReference type="EnsemblMetazoa" id="CJA40924.1"/>
    </source>
</evidence>
<sequence length="77" mass="8875">MTHYSTGYHSYHNEAADYMLRQLLFVSIENKMEQVRNGQPTVNLSQPDPGVPREEHMLKIRDEVEAMIASVEATLQK</sequence>